<accession>A0A319E3R9</accession>
<dbReference type="GO" id="GO:0008171">
    <property type="term" value="F:O-methyltransferase activity"/>
    <property type="evidence" value="ECO:0007669"/>
    <property type="project" value="InterPro"/>
</dbReference>
<dbReference type="SUPFAM" id="SSF53335">
    <property type="entry name" value="S-adenosyl-L-methionine-dependent methyltransferases"/>
    <property type="match status" value="1"/>
</dbReference>
<feature type="domain" description="O-methyltransferase C-terminal" evidence="5">
    <location>
        <begin position="191"/>
        <end position="396"/>
    </location>
</feature>
<dbReference type="Gene3D" id="1.10.10.10">
    <property type="entry name" value="Winged helix-like DNA-binding domain superfamily/Winged helix DNA-binding domain"/>
    <property type="match status" value="1"/>
</dbReference>
<dbReference type="PANTHER" id="PTHR43712:SF5">
    <property type="entry name" value="O-METHYLTRANSFERASE ASQN-RELATED"/>
    <property type="match status" value="1"/>
</dbReference>
<evidence type="ECO:0000313" key="6">
    <source>
        <dbReference type="EMBL" id="PYI04722.1"/>
    </source>
</evidence>
<comment type="similarity">
    <text evidence="4">Belongs to the class I-like SAM-binding methyltransferase superfamily. Cation-independent O-methyltransferase family.</text>
</comment>
<evidence type="ECO:0000256" key="3">
    <source>
        <dbReference type="ARBA" id="ARBA00022691"/>
    </source>
</evidence>
<reference evidence="6 7" key="1">
    <citation type="submission" date="2018-02" db="EMBL/GenBank/DDBJ databases">
        <title>The genomes of Aspergillus section Nigri reveals drivers in fungal speciation.</title>
        <authorList>
            <consortium name="DOE Joint Genome Institute"/>
            <person name="Vesth T.C."/>
            <person name="Nybo J."/>
            <person name="Theobald S."/>
            <person name="Brandl J."/>
            <person name="Frisvad J.C."/>
            <person name="Nielsen K.F."/>
            <person name="Lyhne E.K."/>
            <person name="Kogle M.E."/>
            <person name="Kuo A."/>
            <person name="Riley R."/>
            <person name="Clum A."/>
            <person name="Nolan M."/>
            <person name="Lipzen A."/>
            <person name="Salamov A."/>
            <person name="Henrissat B."/>
            <person name="Wiebenga A."/>
            <person name="De vries R.P."/>
            <person name="Grigoriev I.V."/>
            <person name="Mortensen U.H."/>
            <person name="Andersen M.R."/>
            <person name="Baker S.E."/>
        </authorList>
    </citation>
    <scope>NUCLEOTIDE SEQUENCE [LARGE SCALE GENOMIC DNA]</scope>
    <source>
        <strain evidence="6 7">CBS 121057</strain>
    </source>
</reference>
<evidence type="ECO:0000256" key="4">
    <source>
        <dbReference type="ARBA" id="ARBA00038277"/>
    </source>
</evidence>
<protein>
    <submittedName>
        <fullName evidence="6">O-methyltransferase</fullName>
    </submittedName>
</protein>
<evidence type="ECO:0000256" key="2">
    <source>
        <dbReference type="ARBA" id="ARBA00022679"/>
    </source>
</evidence>
<dbReference type="InterPro" id="IPR036388">
    <property type="entry name" value="WH-like_DNA-bd_sf"/>
</dbReference>
<evidence type="ECO:0000256" key="1">
    <source>
        <dbReference type="ARBA" id="ARBA00022603"/>
    </source>
</evidence>
<dbReference type="InterPro" id="IPR029063">
    <property type="entry name" value="SAM-dependent_MTases_sf"/>
</dbReference>
<dbReference type="EMBL" id="KZ826365">
    <property type="protein sequence ID" value="PYI04722.1"/>
    <property type="molecule type" value="Genomic_DNA"/>
</dbReference>
<dbReference type="InterPro" id="IPR001077">
    <property type="entry name" value="COMT_C"/>
</dbReference>
<sequence length="421" mass="46643">MSLSSQLERYASQVSSSASAIATHLRSLEHEPEIMDGDAIAAPGLATAQLQLAEAAFELLNLSRDPGDVLTHLTADLQLICALRWLCHFNVPSLIPYDGTVSYSELARAASVPDSLLRSTLRLVMTSRLFQEPGPSLVSHSPVSRQLASNPSLAHWGRYFAHTVIPTAVRHVEATDTWPGSKKLNETAHNLAFDHNGSFFDFISQDVALTVEFSRSMKALSTASSFSHSHITRGYDWASLGHGLVVDMGGSTGHVSVALAELFPDLQFLVQDRPEVIDESVKRLSERKLPLSITSRIRFEGHSFFNPQMVKAASVYLLRQILHDWPDREAVLILRNIVPALGPKSRIIISDIVLPKPGSIPSTEERVMRCNDLLLHQFTNTLERTFEDWEALVTQASDRLRIRHVFRDPGSTLSLMELTVA</sequence>
<dbReference type="InterPro" id="IPR016461">
    <property type="entry name" value="COMT-like"/>
</dbReference>
<proteinExistence type="inferred from homology"/>
<dbReference type="SUPFAM" id="SSF46785">
    <property type="entry name" value="Winged helix' DNA-binding domain"/>
    <property type="match status" value="1"/>
</dbReference>
<dbReference type="Gene3D" id="3.40.50.150">
    <property type="entry name" value="Vaccinia Virus protein VP39"/>
    <property type="match status" value="1"/>
</dbReference>
<dbReference type="Proteomes" id="UP000248423">
    <property type="component" value="Unassembled WGS sequence"/>
</dbReference>
<dbReference type="PROSITE" id="PS51683">
    <property type="entry name" value="SAM_OMT_II"/>
    <property type="match status" value="1"/>
</dbReference>
<name>A0A319E3R9_ASPSB</name>
<keyword evidence="2 6" id="KW-0808">Transferase</keyword>
<keyword evidence="1 6" id="KW-0489">Methyltransferase</keyword>
<dbReference type="STRING" id="1448318.A0A319E3R9"/>
<dbReference type="VEuPathDB" id="FungiDB:BO78DRAFT_388218"/>
<evidence type="ECO:0000259" key="5">
    <source>
        <dbReference type="Pfam" id="PF00891"/>
    </source>
</evidence>
<dbReference type="Pfam" id="PF00891">
    <property type="entry name" value="Methyltransf_2"/>
    <property type="match status" value="1"/>
</dbReference>
<dbReference type="GO" id="GO:0032259">
    <property type="term" value="P:methylation"/>
    <property type="evidence" value="ECO:0007669"/>
    <property type="project" value="UniProtKB-KW"/>
</dbReference>
<dbReference type="PANTHER" id="PTHR43712">
    <property type="entry name" value="PUTATIVE (AFU_ORTHOLOGUE AFUA_4G14580)-RELATED"/>
    <property type="match status" value="1"/>
</dbReference>
<organism evidence="6 7">
    <name type="scientific">Aspergillus sclerotiicarbonarius (strain CBS 121057 / IBT 28362)</name>
    <dbReference type="NCBI Taxonomy" id="1448318"/>
    <lineage>
        <taxon>Eukaryota</taxon>
        <taxon>Fungi</taxon>
        <taxon>Dikarya</taxon>
        <taxon>Ascomycota</taxon>
        <taxon>Pezizomycotina</taxon>
        <taxon>Eurotiomycetes</taxon>
        <taxon>Eurotiomycetidae</taxon>
        <taxon>Eurotiales</taxon>
        <taxon>Aspergillaceae</taxon>
        <taxon>Aspergillus</taxon>
        <taxon>Aspergillus subgen. Circumdati</taxon>
    </lineage>
</organism>
<dbReference type="GO" id="GO:0044550">
    <property type="term" value="P:secondary metabolite biosynthetic process"/>
    <property type="evidence" value="ECO:0007669"/>
    <property type="project" value="UniProtKB-ARBA"/>
</dbReference>
<dbReference type="AlphaFoldDB" id="A0A319E3R9"/>
<keyword evidence="7" id="KW-1185">Reference proteome</keyword>
<dbReference type="InterPro" id="IPR036390">
    <property type="entry name" value="WH_DNA-bd_sf"/>
</dbReference>
<evidence type="ECO:0000313" key="7">
    <source>
        <dbReference type="Proteomes" id="UP000248423"/>
    </source>
</evidence>
<gene>
    <name evidence="6" type="ORF">BO78DRAFT_388218</name>
</gene>
<keyword evidence="3" id="KW-0949">S-adenosyl-L-methionine</keyword>
<dbReference type="OrthoDB" id="1606438at2759"/>